<dbReference type="AlphaFoldDB" id="A0A1U8BH57"/>
<evidence type="ECO:0000313" key="3">
    <source>
        <dbReference type="Proteomes" id="UP000189703"/>
    </source>
</evidence>
<dbReference type="InterPro" id="IPR004827">
    <property type="entry name" value="bZIP"/>
</dbReference>
<dbReference type="OMA" id="DCQANPN"/>
<dbReference type="KEGG" id="nnu:104613430"/>
<dbReference type="GO" id="GO:0000981">
    <property type="term" value="F:DNA-binding transcription factor activity, RNA polymerase II-specific"/>
    <property type="evidence" value="ECO:0000318"/>
    <property type="project" value="GO_Central"/>
</dbReference>
<dbReference type="CDD" id="cd14686">
    <property type="entry name" value="bZIP"/>
    <property type="match status" value="1"/>
</dbReference>
<dbReference type="InterPro" id="IPR031106">
    <property type="entry name" value="C/EBP"/>
</dbReference>
<feature type="region of interest" description="Disordered" evidence="1">
    <location>
        <begin position="100"/>
        <end position="132"/>
    </location>
</feature>
<accession>A0A1U8BH57</accession>
<keyword evidence="3" id="KW-1185">Reference proteome</keyword>
<name>A0A1U8BH57_NELNU</name>
<feature type="domain" description="BZIP" evidence="2">
    <location>
        <begin position="110"/>
        <end position="177"/>
    </location>
</feature>
<sequence>MDYGRKRLAELEASWFHGRPRSIERGMNMDDGEVEVSDQVLLPDIYAAGDIQGSTSVDNFLDEFSKITRTCTHTHTCNPPGHDAAHTHTCFHTHTQVFASEEDDTPNHKQQSVTKSRRPSGNREAVRKYREKKKAQTAYLEEEVKKLRLLNQQLIRKLQGQAILETEVLRLKTLLIDLRGKIDNELGVFPYQKQCNSTTSFRKGDCSIQSASGGIGLRCETDIPCLHPHIGPSLEAGIGGNTKMVVNWEGSCQPAVVNCQANLNASVTQNMANGEAHPNCLMPDTLDSLGTMVSSKSQAE</sequence>
<dbReference type="OrthoDB" id="1918304at2759"/>
<dbReference type="PANTHER" id="PTHR23334:SF20">
    <property type="entry name" value="BASIC LEUCINE ZIPPER 24"/>
    <property type="match status" value="1"/>
</dbReference>
<dbReference type="GO" id="GO:0006357">
    <property type="term" value="P:regulation of transcription by RNA polymerase II"/>
    <property type="evidence" value="ECO:0000318"/>
    <property type="project" value="GO_Central"/>
</dbReference>
<reference evidence="4" key="1">
    <citation type="submission" date="2025-08" db="UniProtKB">
        <authorList>
            <consortium name="RefSeq"/>
        </authorList>
    </citation>
    <scope>IDENTIFICATION</scope>
</reference>
<dbReference type="InParanoid" id="A0A1U8BH57"/>
<dbReference type="RefSeq" id="XP_010279543.1">
    <property type="nucleotide sequence ID" value="XM_010281241.2"/>
</dbReference>
<dbReference type="Gene3D" id="1.20.5.170">
    <property type="match status" value="1"/>
</dbReference>
<evidence type="ECO:0000256" key="1">
    <source>
        <dbReference type="SAM" id="MobiDB-lite"/>
    </source>
</evidence>
<evidence type="ECO:0000313" key="4">
    <source>
        <dbReference type="RefSeq" id="XP_010279543.1"/>
    </source>
</evidence>
<dbReference type="GO" id="GO:0000978">
    <property type="term" value="F:RNA polymerase II cis-regulatory region sequence-specific DNA binding"/>
    <property type="evidence" value="ECO:0000318"/>
    <property type="project" value="GO_Central"/>
</dbReference>
<dbReference type="InterPro" id="IPR046347">
    <property type="entry name" value="bZIP_sf"/>
</dbReference>
<evidence type="ECO:0000259" key="2">
    <source>
        <dbReference type="SMART" id="SM00338"/>
    </source>
</evidence>
<dbReference type="Pfam" id="PF07716">
    <property type="entry name" value="bZIP_2"/>
    <property type="match status" value="1"/>
</dbReference>
<dbReference type="PANTHER" id="PTHR23334">
    <property type="entry name" value="CCAAT/ENHANCER BINDING PROTEIN"/>
    <property type="match status" value="1"/>
</dbReference>
<organism evidence="3 4">
    <name type="scientific">Nelumbo nucifera</name>
    <name type="common">Sacred lotus</name>
    <dbReference type="NCBI Taxonomy" id="4432"/>
    <lineage>
        <taxon>Eukaryota</taxon>
        <taxon>Viridiplantae</taxon>
        <taxon>Streptophyta</taxon>
        <taxon>Embryophyta</taxon>
        <taxon>Tracheophyta</taxon>
        <taxon>Spermatophyta</taxon>
        <taxon>Magnoliopsida</taxon>
        <taxon>Proteales</taxon>
        <taxon>Nelumbonaceae</taxon>
        <taxon>Nelumbo</taxon>
    </lineage>
</organism>
<protein>
    <submittedName>
        <fullName evidence="4">Basic leucine zipper 23-like</fullName>
    </submittedName>
</protein>
<dbReference type="SUPFAM" id="SSF57959">
    <property type="entry name" value="Leucine zipper domain"/>
    <property type="match status" value="1"/>
</dbReference>
<gene>
    <name evidence="4" type="primary">LOC104613430</name>
</gene>
<proteinExistence type="predicted"/>
<dbReference type="eggNOG" id="ENOG502R3UK">
    <property type="taxonomic scope" value="Eukaryota"/>
</dbReference>
<dbReference type="Proteomes" id="UP000189703">
    <property type="component" value="Unplaced"/>
</dbReference>
<dbReference type="GeneID" id="104613430"/>
<dbReference type="SMART" id="SM00338">
    <property type="entry name" value="BRLZ"/>
    <property type="match status" value="1"/>
</dbReference>
<dbReference type="GO" id="GO:0006351">
    <property type="term" value="P:DNA-templated transcription"/>
    <property type="evidence" value="ECO:0007669"/>
    <property type="project" value="InterPro"/>
</dbReference>